<sequence length="104" mass="11901">MDPGNVSGKGGGDLSAPEAGKLVLHHDVICRRRHKRESFGEQRASLAPPSRCILDRNGQYMKWIHGVDTWRCPTRRTYHNLNSWRLRFRHSDLVVSLAGLKRGR</sequence>
<accession>A0A9P0HD60</accession>
<dbReference type="AlphaFoldDB" id="A0A9P0HD60"/>
<proteinExistence type="predicted"/>
<protein>
    <submittedName>
        <fullName evidence="1">Uncharacterized protein</fullName>
    </submittedName>
</protein>
<name>A0A9P0HD60_NEZVI</name>
<evidence type="ECO:0000313" key="1">
    <source>
        <dbReference type="EMBL" id="CAH1399694.1"/>
    </source>
</evidence>
<dbReference type="Proteomes" id="UP001152798">
    <property type="component" value="Chromosome 4"/>
</dbReference>
<gene>
    <name evidence="1" type="ORF">NEZAVI_LOCUS9093</name>
</gene>
<organism evidence="1 2">
    <name type="scientific">Nezara viridula</name>
    <name type="common">Southern green stink bug</name>
    <name type="synonym">Cimex viridulus</name>
    <dbReference type="NCBI Taxonomy" id="85310"/>
    <lineage>
        <taxon>Eukaryota</taxon>
        <taxon>Metazoa</taxon>
        <taxon>Ecdysozoa</taxon>
        <taxon>Arthropoda</taxon>
        <taxon>Hexapoda</taxon>
        <taxon>Insecta</taxon>
        <taxon>Pterygota</taxon>
        <taxon>Neoptera</taxon>
        <taxon>Paraneoptera</taxon>
        <taxon>Hemiptera</taxon>
        <taxon>Heteroptera</taxon>
        <taxon>Panheteroptera</taxon>
        <taxon>Pentatomomorpha</taxon>
        <taxon>Pentatomoidea</taxon>
        <taxon>Pentatomidae</taxon>
        <taxon>Pentatominae</taxon>
        <taxon>Nezara</taxon>
    </lineage>
</organism>
<dbReference type="EMBL" id="OV725080">
    <property type="protein sequence ID" value="CAH1399694.1"/>
    <property type="molecule type" value="Genomic_DNA"/>
</dbReference>
<reference evidence="1" key="1">
    <citation type="submission" date="2022-01" db="EMBL/GenBank/DDBJ databases">
        <authorList>
            <person name="King R."/>
        </authorList>
    </citation>
    <scope>NUCLEOTIDE SEQUENCE</scope>
</reference>
<evidence type="ECO:0000313" key="2">
    <source>
        <dbReference type="Proteomes" id="UP001152798"/>
    </source>
</evidence>
<keyword evidence="2" id="KW-1185">Reference proteome</keyword>